<dbReference type="AlphaFoldDB" id="F8FG97"/>
<dbReference type="Gene3D" id="3.40.630.30">
    <property type="match status" value="1"/>
</dbReference>
<dbReference type="Pfam" id="PF00583">
    <property type="entry name" value="Acetyltransf_1"/>
    <property type="match status" value="1"/>
</dbReference>
<evidence type="ECO:0000259" key="2">
    <source>
        <dbReference type="PROSITE" id="PS51186"/>
    </source>
</evidence>
<dbReference type="PROSITE" id="PS51186">
    <property type="entry name" value="GNAT"/>
    <property type="match status" value="1"/>
</dbReference>
<dbReference type="PANTHER" id="PTHR13947">
    <property type="entry name" value="GNAT FAMILY N-ACETYLTRANSFERASE"/>
    <property type="match status" value="1"/>
</dbReference>
<evidence type="ECO:0000256" key="1">
    <source>
        <dbReference type="ARBA" id="ARBA00022679"/>
    </source>
</evidence>
<dbReference type="EMBL" id="CP002869">
    <property type="protein sequence ID" value="AEI43917.1"/>
    <property type="molecule type" value="Genomic_DNA"/>
</dbReference>
<dbReference type="SUPFAM" id="SSF55729">
    <property type="entry name" value="Acyl-CoA N-acyltransferases (Nat)"/>
    <property type="match status" value="1"/>
</dbReference>
<dbReference type="InterPro" id="IPR016181">
    <property type="entry name" value="Acyl_CoA_acyltransferase"/>
</dbReference>
<dbReference type="CDD" id="cd04301">
    <property type="entry name" value="NAT_SF"/>
    <property type="match status" value="1"/>
</dbReference>
<dbReference type="InterPro" id="IPR000182">
    <property type="entry name" value="GNAT_dom"/>
</dbReference>
<proteinExistence type="predicted"/>
<dbReference type="PANTHER" id="PTHR13947:SF37">
    <property type="entry name" value="LD18367P"/>
    <property type="match status" value="1"/>
</dbReference>
<dbReference type="KEGG" id="pms:KNP414_05393"/>
<dbReference type="InterPro" id="IPR050769">
    <property type="entry name" value="NAT_camello-type"/>
</dbReference>
<dbReference type="RefSeq" id="WP_013919070.1">
    <property type="nucleotide sequence ID" value="NC_015690.1"/>
</dbReference>
<feature type="domain" description="N-acetyltransferase" evidence="2">
    <location>
        <begin position="1"/>
        <end position="151"/>
    </location>
</feature>
<protein>
    <submittedName>
        <fullName evidence="3">YvbK</fullName>
    </submittedName>
</protein>
<name>F8FG97_PAEMK</name>
<gene>
    <name evidence="3" type="primary">yvbK</name>
    <name evidence="3" type="ordered locus">KNP414_05393</name>
</gene>
<dbReference type="PATRIC" id="fig|1036673.3.peg.4999"/>
<dbReference type="Proteomes" id="UP000006620">
    <property type="component" value="Chromosome"/>
</dbReference>
<evidence type="ECO:0000313" key="3">
    <source>
        <dbReference type="EMBL" id="AEI43917.1"/>
    </source>
</evidence>
<evidence type="ECO:0000313" key="4">
    <source>
        <dbReference type="Proteomes" id="UP000006620"/>
    </source>
</evidence>
<keyword evidence="1" id="KW-0808">Transferase</keyword>
<dbReference type="HOGENOM" id="CLU_108859_2_1_9"/>
<reference evidence="3 4" key="2">
    <citation type="journal article" date="2013" name="Genome Announc.">
        <title>Genome Sequence of Growth-Improving Paenibacillus mucilaginosus Strain KNP414.</title>
        <authorList>
            <person name="Lu J.J."/>
            <person name="Wang J.F."/>
            <person name="Hu X.F."/>
        </authorList>
    </citation>
    <scope>NUCLEOTIDE SEQUENCE [LARGE SCALE GENOMIC DNA]</scope>
    <source>
        <strain evidence="3 4">KNP414</strain>
    </source>
</reference>
<sequence>MDIRKVGAGEPLPMKLLLLADPSRKLVEEYTARGECYTAHGEDGRVVGVYVLLPTRPDTAELVNVAVDEAHQGRGIGKRLVLHAVARARELGFRTIEVGTGSTGVGQLALYQKCGFRMTGIDRDFFVRHYSEPIYENGMQLFDMVRLSKDL</sequence>
<reference evidence="4" key="1">
    <citation type="submission" date="2011-06" db="EMBL/GenBank/DDBJ databases">
        <title>Complete genome sequence of Paenibacillus mucilaginosus KNP414.</title>
        <authorList>
            <person name="Wang J."/>
            <person name="Hu S."/>
            <person name="Hu X."/>
            <person name="Zhang B."/>
            <person name="Dong D."/>
            <person name="Zhang S."/>
            <person name="Zhao K."/>
            <person name="Wu D."/>
        </authorList>
    </citation>
    <scope>NUCLEOTIDE SEQUENCE [LARGE SCALE GENOMIC DNA]</scope>
    <source>
        <strain evidence="4">KNP414</strain>
    </source>
</reference>
<accession>F8FG97</accession>
<organism evidence="3 4">
    <name type="scientific">Paenibacillus mucilaginosus (strain KNP414)</name>
    <dbReference type="NCBI Taxonomy" id="1036673"/>
    <lineage>
        <taxon>Bacteria</taxon>
        <taxon>Bacillati</taxon>
        <taxon>Bacillota</taxon>
        <taxon>Bacilli</taxon>
        <taxon>Bacillales</taxon>
        <taxon>Paenibacillaceae</taxon>
        <taxon>Paenibacillus</taxon>
    </lineage>
</organism>
<dbReference type="GO" id="GO:0008080">
    <property type="term" value="F:N-acetyltransferase activity"/>
    <property type="evidence" value="ECO:0007669"/>
    <property type="project" value="InterPro"/>
</dbReference>